<evidence type="ECO:0000313" key="3">
    <source>
        <dbReference type="Proteomes" id="UP001595807"/>
    </source>
</evidence>
<dbReference type="EMBL" id="JBHRZV010000032">
    <property type="protein sequence ID" value="MFC3927955.1"/>
    <property type="molecule type" value="Genomic_DNA"/>
</dbReference>
<keyword evidence="3" id="KW-1185">Reference proteome</keyword>
<dbReference type="Proteomes" id="UP001595807">
    <property type="component" value="Unassembled WGS sequence"/>
</dbReference>
<gene>
    <name evidence="2" type="ORF">ACFORF_04960</name>
</gene>
<protein>
    <submittedName>
        <fullName evidence="2">Glycosyltransferase family 2 protein</fullName>
    </submittedName>
</protein>
<dbReference type="Gene3D" id="3.90.550.10">
    <property type="entry name" value="Spore Coat Polysaccharide Biosynthesis Protein SpsA, Chain A"/>
    <property type="match status" value="1"/>
</dbReference>
<proteinExistence type="predicted"/>
<dbReference type="Pfam" id="PF00535">
    <property type="entry name" value="Glycos_transf_2"/>
    <property type="match status" value="1"/>
</dbReference>
<evidence type="ECO:0000259" key="1">
    <source>
        <dbReference type="Pfam" id="PF00535"/>
    </source>
</evidence>
<comment type="caution">
    <text evidence="2">The sequence shown here is derived from an EMBL/GenBank/DDBJ whole genome shotgun (WGS) entry which is preliminary data.</text>
</comment>
<reference evidence="3" key="1">
    <citation type="journal article" date="2019" name="Int. J. Syst. Evol. Microbiol.">
        <title>The Global Catalogue of Microorganisms (GCM) 10K type strain sequencing project: providing services to taxonomists for standard genome sequencing and annotation.</title>
        <authorList>
            <consortium name="The Broad Institute Genomics Platform"/>
            <consortium name="The Broad Institute Genome Sequencing Center for Infectious Disease"/>
            <person name="Wu L."/>
            <person name="Ma J."/>
        </authorList>
    </citation>
    <scope>NUCLEOTIDE SEQUENCE [LARGE SCALE GENOMIC DNA]</scope>
    <source>
        <strain evidence="3">CCUG 67170</strain>
    </source>
</reference>
<dbReference type="InterPro" id="IPR029044">
    <property type="entry name" value="Nucleotide-diphossugar_trans"/>
</dbReference>
<feature type="domain" description="Glycosyltransferase 2-like" evidence="1">
    <location>
        <begin position="4"/>
        <end position="117"/>
    </location>
</feature>
<name>A0ABV8CWB2_9STRE</name>
<dbReference type="RefSeq" id="WP_380426058.1">
    <property type="nucleotide sequence ID" value="NZ_JBHRZV010000032.1"/>
</dbReference>
<dbReference type="PANTHER" id="PTHR22916">
    <property type="entry name" value="GLYCOSYLTRANSFERASE"/>
    <property type="match status" value="1"/>
</dbReference>
<accession>A0ABV8CWB2</accession>
<sequence length="309" mass="36034">MNVTIVLSSYNGEKYIAQQIDSIRQQTYQDWTLLIRDDGSSDRTPQIITDYCQQDSRIQFINADNRQNLGVIKSFYHLVKHQESDYYFFADQDDIWLPEKIAVTLACAESESSDQPLLVYTDLKVVDEELQVLHESMIRTQSHHANTTLLQELTENTVTGGTMMINQSLANLWLVTDELLMHDWYLALIAAAMGKLIYIDQPTQLYRQHSNNVLGARTLSKRMKNWVRPHRLIAKYWWLITSSQKQARQLLKLELPAQKRQLIQAYIGLLDSPFSERLRVLKHYGFSKNRAFHTLVFMTLMVTKIGYKE</sequence>
<dbReference type="PANTHER" id="PTHR22916:SF3">
    <property type="entry name" value="UDP-GLCNAC:BETAGAL BETA-1,3-N-ACETYLGLUCOSAMINYLTRANSFERASE-LIKE PROTEIN 1"/>
    <property type="match status" value="1"/>
</dbReference>
<evidence type="ECO:0000313" key="2">
    <source>
        <dbReference type="EMBL" id="MFC3927955.1"/>
    </source>
</evidence>
<dbReference type="SUPFAM" id="SSF53448">
    <property type="entry name" value="Nucleotide-diphospho-sugar transferases"/>
    <property type="match status" value="1"/>
</dbReference>
<organism evidence="2 3">
    <name type="scientific">Streptococcus caprae</name>
    <dbReference type="NCBI Taxonomy" id="1640501"/>
    <lineage>
        <taxon>Bacteria</taxon>
        <taxon>Bacillati</taxon>
        <taxon>Bacillota</taxon>
        <taxon>Bacilli</taxon>
        <taxon>Lactobacillales</taxon>
        <taxon>Streptococcaceae</taxon>
        <taxon>Streptococcus</taxon>
    </lineage>
</organism>
<dbReference type="CDD" id="cd04196">
    <property type="entry name" value="GT_2_like_d"/>
    <property type="match status" value="1"/>
</dbReference>
<dbReference type="InterPro" id="IPR001173">
    <property type="entry name" value="Glyco_trans_2-like"/>
</dbReference>